<feature type="compositionally biased region" description="Basic and acidic residues" evidence="1">
    <location>
        <begin position="164"/>
        <end position="182"/>
    </location>
</feature>
<proteinExistence type="predicted"/>
<name>A0A5K3G2B1_MESCO</name>
<feature type="region of interest" description="Disordered" evidence="1">
    <location>
        <begin position="163"/>
        <end position="182"/>
    </location>
</feature>
<organism evidence="2">
    <name type="scientific">Mesocestoides corti</name>
    <name type="common">Flatworm</name>
    <dbReference type="NCBI Taxonomy" id="53468"/>
    <lineage>
        <taxon>Eukaryota</taxon>
        <taxon>Metazoa</taxon>
        <taxon>Spiralia</taxon>
        <taxon>Lophotrochozoa</taxon>
        <taxon>Platyhelminthes</taxon>
        <taxon>Cestoda</taxon>
        <taxon>Eucestoda</taxon>
        <taxon>Cyclophyllidea</taxon>
        <taxon>Mesocestoididae</taxon>
        <taxon>Mesocestoides</taxon>
    </lineage>
</organism>
<dbReference type="AlphaFoldDB" id="A0A5K3G2B1"/>
<accession>A0A5K3G2B1</accession>
<protein>
    <submittedName>
        <fullName evidence="2">TMEM132 domain-containing protein</fullName>
    </submittedName>
</protein>
<evidence type="ECO:0000256" key="1">
    <source>
        <dbReference type="SAM" id="MobiDB-lite"/>
    </source>
</evidence>
<dbReference type="WBParaSite" id="MCU_014878-RA">
    <property type="protein sequence ID" value="MCU_014878-RA"/>
    <property type="gene ID" value="MCU_014878"/>
</dbReference>
<reference evidence="2" key="1">
    <citation type="submission" date="2019-11" db="UniProtKB">
        <authorList>
            <consortium name="WormBaseParasite"/>
        </authorList>
    </citation>
    <scope>IDENTIFICATION</scope>
</reference>
<evidence type="ECO:0000313" key="2">
    <source>
        <dbReference type="WBParaSite" id="MCU_014878-RA"/>
    </source>
</evidence>
<sequence>GVQAQLPAPSQFVEVEPGSVVVRRSSALESQRNVESSAERTRLDQPYFSIGRSDTRFDVSLDTADLEVTVTHLTVSQSTQTLPAGGVVVRVAEVVECATQIVTSVAHSECQTTSEMTMLEAAVEPTQKSLNEAGAYAGVARDMAAGATVEVSSTAVMTAVPVEEESRKRRDIGQNEAYWRDK</sequence>